<name>A0A1X7V908_AMPQE</name>
<evidence type="ECO:0000313" key="5">
    <source>
        <dbReference type="Proteomes" id="UP000007879"/>
    </source>
</evidence>
<dbReference type="OrthoDB" id="10069524at2759"/>
<feature type="compositionally biased region" description="Low complexity" evidence="2">
    <location>
        <begin position="425"/>
        <end position="437"/>
    </location>
</feature>
<feature type="domain" description="RH1" evidence="3">
    <location>
        <begin position="13"/>
        <end position="101"/>
    </location>
</feature>
<sequence>MASPEEKDNMQQASRPGSYRKPLRLTLADVYDLGKSIAQDIQRASSSQSDETLKGIIERVVRALEWLETYVEEAEELRSANYRLMLKADELAREKSRRNALEQELKGMQCVAEERGRQRDTLGLRVSELESQNASYQQRLELIEQDRALALRRQKYNSTVPLEKDEGDDGHSNVSNSTADTIQSDYVARSKSLDRREAKKLKGSSSSSSKLRDKGFIITQLNKELGHEKKKVTELKESHSLEQRRVKQRVAHMEQEIITLKKQLGSAQQMIDKLNDEKIALMERSEVVTEVKAITLATVARGTLVQHNNGDCSFDDRGDSSAPKFYKKDLMMILQDRNELKEKVSNLQDEISTLTKRLEQYEVVTPRNSRGHSPAGTPTIRRSRTITPISITERLVDSMIILDVSPNHLSPATSKSYQTLPTMHSSRSSHSINSKMSNLDHSGEQLSSSGGKEREESYETSSETQEDKPIPSIELSTSL</sequence>
<proteinExistence type="predicted"/>
<dbReference type="EnsemblMetazoa" id="Aqu2.1.36478_001">
    <property type="protein sequence ID" value="Aqu2.1.36478_001"/>
    <property type="gene ID" value="Aqu2.1.36478"/>
</dbReference>
<reference evidence="5" key="1">
    <citation type="journal article" date="2010" name="Nature">
        <title>The Amphimedon queenslandica genome and the evolution of animal complexity.</title>
        <authorList>
            <person name="Srivastava M."/>
            <person name="Simakov O."/>
            <person name="Chapman J."/>
            <person name="Fahey B."/>
            <person name="Gauthier M.E."/>
            <person name="Mitros T."/>
            <person name="Richards G.S."/>
            <person name="Conaco C."/>
            <person name="Dacre M."/>
            <person name="Hellsten U."/>
            <person name="Larroux C."/>
            <person name="Putnam N.H."/>
            <person name="Stanke M."/>
            <person name="Adamska M."/>
            <person name="Darling A."/>
            <person name="Degnan S.M."/>
            <person name="Oakley T.H."/>
            <person name="Plachetzki D.C."/>
            <person name="Zhai Y."/>
            <person name="Adamski M."/>
            <person name="Calcino A."/>
            <person name="Cummins S.F."/>
            <person name="Goodstein D.M."/>
            <person name="Harris C."/>
            <person name="Jackson D.J."/>
            <person name="Leys S.P."/>
            <person name="Shu S."/>
            <person name="Woodcroft B.J."/>
            <person name="Vervoort M."/>
            <person name="Kosik K.S."/>
            <person name="Manning G."/>
            <person name="Degnan B.M."/>
            <person name="Rokhsar D.S."/>
        </authorList>
    </citation>
    <scope>NUCLEOTIDE SEQUENCE [LARGE SCALE GENOMIC DNA]</scope>
</reference>
<feature type="region of interest" description="Disordered" evidence="2">
    <location>
        <begin position="413"/>
        <end position="479"/>
    </location>
</feature>
<evidence type="ECO:0000259" key="3">
    <source>
        <dbReference type="PROSITE" id="PS51776"/>
    </source>
</evidence>
<dbReference type="InterPro" id="IPR034743">
    <property type="entry name" value="RH1"/>
</dbReference>
<gene>
    <name evidence="4" type="primary">105312119</name>
</gene>
<feature type="coiled-coil region" evidence="1">
    <location>
        <begin position="330"/>
        <end position="364"/>
    </location>
</feature>
<dbReference type="Proteomes" id="UP000007879">
    <property type="component" value="Unassembled WGS sequence"/>
</dbReference>
<dbReference type="PROSITE" id="PS51776">
    <property type="entry name" value="RH1"/>
    <property type="match status" value="1"/>
</dbReference>
<feature type="coiled-coil region" evidence="1">
    <location>
        <begin position="84"/>
        <end position="146"/>
    </location>
</feature>
<feature type="region of interest" description="Disordered" evidence="2">
    <location>
        <begin position="159"/>
        <end position="210"/>
    </location>
</feature>
<feature type="compositionally biased region" description="Polar residues" evidence="2">
    <location>
        <begin position="172"/>
        <end position="184"/>
    </location>
</feature>
<keyword evidence="1" id="KW-0175">Coiled coil</keyword>
<dbReference type="EnsemblMetazoa" id="XM_011404507.2">
    <property type="protein sequence ID" value="XP_011402809.2"/>
    <property type="gene ID" value="LOC105312119"/>
</dbReference>
<feature type="region of interest" description="Disordered" evidence="2">
    <location>
        <begin position="1"/>
        <end position="21"/>
    </location>
</feature>
<dbReference type="AlphaFoldDB" id="A0A1X7V908"/>
<evidence type="ECO:0000313" key="4">
    <source>
        <dbReference type="EnsemblMetazoa" id="Aqu2.1.36478_001"/>
    </source>
</evidence>
<keyword evidence="5" id="KW-1185">Reference proteome</keyword>
<dbReference type="InParanoid" id="A0A1X7V908"/>
<evidence type="ECO:0000256" key="2">
    <source>
        <dbReference type="SAM" id="MobiDB-lite"/>
    </source>
</evidence>
<dbReference type="SUPFAM" id="SSF161256">
    <property type="entry name" value="RILP dimerisation region"/>
    <property type="match status" value="1"/>
</dbReference>
<dbReference type="Pfam" id="PF09744">
    <property type="entry name" value="RH1"/>
    <property type="match status" value="1"/>
</dbReference>
<evidence type="ECO:0000256" key="1">
    <source>
        <dbReference type="SAM" id="Coils"/>
    </source>
</evidence>
<accession>A0A1X7V908</accession>
<dbReference type="Gene3D" id="1.20.58.1770">
    <property type="match status" value="1"/>
</dbReference>
<organism evidence="4">
    <name type="scientific">Amphimedon queenslandica</name>
    <name type="common">Sponge</name>
    <dbReference type="NCBI Taxonomy" id="400682"/>
    <lineage>
        <taxon>Eukaryota</taxon>
        <taxon>Metazoa</taxon>
        <taxon>Porifera</taxon>
        <taxon>Demospongiae</taxon>
        <taxon>Heteroscleromorpha</taxon>
        <taxon>Haplosclerida</taxon>
        <taxon>Niphatidae</taxon>
        <taxon>Amphimedon</taxon>
    </lineage>
</organism>
<feature type="coiled-coil region" evidence="1">
    <location>
        <begin position="218"/>
        <end position="284"/>
    </location>
</feature>
<feature type="compositionally biased region" description="Polar residues" evidence="2">
    <location>
        <begin position="413"/>
        <end position="424"/>
    </location>
</feature>
<protein>
    <recommendedName>
        <fullName evidence="3">RH1 domain-containing protein</fullName>
    </recommendedName>
</protein>
<reference evidence="4" key="2">
    <citation type="submission" date="2017-05" db="UniProtKB">
        <authorList>
            <consortium name="EnsemblMetazoa"/>
        </authorList>
    </citation>
    <scope>IDENTIFICATION</scope>
</reference>
<dbReference type="KEGG" id="aqu:105312119"/>